<dbReference type="Pfam" id="PF01337">
    <property type="entry name" value="Barstar"/>
    <property type="match status" value="1"/>
</dbReference>
<organism evidence="3 4">
    <name type="scientific">Paractinoplanes hotanensis</name>
    <dbReference type="NCBI Taxonomy" id="2906497"/>
    <lineage>
        <taxon>Bacteria</taxon>
        <taxon>Bacillati</taxon>
        <taxon>Actinomycetota</taxon>
        <taxon>Actinomycetes</taxon>
        <taxon>Micromonosporales</taxon>
        <taxon>Micromonosporaceae</taxon>
        <taxon>Paractinoplanes</taxon>
    </lineage>
</organism>
<comment type="similarity">
    <text evidence="1">Belongs to the barstar family.</text>
</comment>
<dbReference type="SUPFAM" id="SSF52038">
    <property type="entry name" value="Barstar-related"/>
    <property type="match status" value="1"/>
</dbReference>
<dbReference type="Proteomes" id="UP001523216">
    <property type="component" value="Unassembled WGS sequence"/>
</dbReference>
<evidence type="ECO:0000259" key="2">
    <source>
        <dbReference type="Pfam" id="PF01337"/>
    </source>
</evidence>
<dbReference type="RefSeq" id="WP_251804717.1">
    <property type="nucleotide sequence ID" value="NZ_JAMQOL010000089.1"/>
</dbReference>
<reference evidence="3 4" key="1">
    <citation type="submission" date="2022-06" db="EMBL/GenBank/DDBJ databases">
        <title>Actinoplanes abujensis sp. nov., isolated from Nigerian arid soil.</title>
        <authorList>
            <person name="Ding P."/>
        </authorList>
    </citation>
    <scope>NUCLEOTIDE SEQUENCE [LARGE SCALE GENOMIC DNA]</scope>
    <source>
        <strain evidence="4">TRM88002</strain>
    </source>
</reference>
<protein>
    <submittedName>
        <fullName evidence="3">Barstar family protein</fullName>
    </submittedName>
</protein>
<name>A0ABT0YFZ7_9ACTN</name>
<accession>A0ABT0YFZ7</accession>
<dbReference type="Gene3D" id="3.30.370.10">
    <property type="entry name" value="Barstar-like"/>
    <property type="match status" value="1"/>
</dbReference>
<proteinExistence type="inferred from homology"/>
<dbReference type="InterPro" id="IPR000468">
    <property type="entry name" value="Barstar"/>
</dbReference>
<evidence type="ECO:0000313" key="4">
    <source>
        <dbReference type="Proteomes" id="UP001523216"/>
    </source>
</evidence>
<dbReference type="EMBL" id="JAMQOL010000089">
    <property type="protein sequence ID" value="MCM4084984.1"/>
    <property type="molecule type" value="Genomic_DNA"/>
</dbReference>
<comment type="caution">
    <text evidence="3">The sequence shown here is derived from an EMBL/GenBank/DDBJ whole genome shotgun (WGS) entry which is preliminary data.</text>
</comment>
<feature type="domain" description="Barstar (barnase inhibitor)" evidence="2">
    <location>
        <begin position="3"/>
        <end position="82"/>
    </location>
</feature>
<evidence type="ECO:0000256" key="1">
    <source>
        <dbReference type="ARBA" id="ARBA00006845"/>
    </source>
</evidence>
<gene>
    <name evidence="3" type="ORF">LXN57_46400</name>
</gene>
<sequence>MRVVLDGNRVKSERDFHRELAALLDFGRHYGANLDALWDRLSADVERPVHLHWAASGTSRAAMGPLTFDRIERILQKTVEQDAAFHWTDRFTYELG</sequence>
<keyword evidence="4" id="KW-1185">Reference proteome</keyword>
<dbReference type="InterPro" id="IPR035905">
    <property type="entry name" value="Barstar-like_sf"/>
</dbReference>
<evidence type="ECO:0000313" key="3">
    <source>
        <dbReference type="EMBL" id="MCM4084984.1"/>
    </source>
</evidence>